<dbReference type="Gene3D" id="3.40.50.280">
    <property type="entry name" value="Cobalamin-binding domain"/>
    <property type="match status" value="1"/>
</dbReference>
<dbReference type="InterPro" id="IPR058240">
    <property type="entry name" value="rSAM_sf"/>
</dbReference>
<keyword evidence="11" id="KW-1185">Reference proteome</keyword>
<dbReference type="SFLD" id="SFLDS00029">
    <property type="entry name" value="Radical_SAM"/>
    <property type="match status" value="1"/>
</dbReference>
<dbReference type="InterPro" id="IPR006158">
    <property type="entry name" value="Cobalamin-bd"/>
</dbReference>
<dbReference type="PANTHER" id="PTHR43409">
    <property type="entry name" value="ANAEROBIC MAGNESIUM-PROTOPORPHYRIN IX MONOMETHYL ESTER CYCLASE-RELATED"/>
    <property type="match status" value="1"/>
</dbReference>
<dbReference type="PROSITE" id="PS51332">
    <property type="entry name" value="B12_BINDING"/>
    <property type="match status" value="1"/>
</dbReference>
<dbReference type="InterPro" id="IPR006638">
    <property type="entry name" value="Elp3/MiaA/NifB-like_rSAM"/>
</dbReference>
<evidence type="ECO:0000313" key="11">
    <source>
        <dbReference type="Proteomes" id="UP000683246"/>
    </source>
</evidence>
<evidence type="ECO:0000256" key="3">
    <source>
        <dbReference type="ARBA" id="ARBA00022679"/>
    </source>
</evidence>
<dbReference type="InterPro" id="IPR023404">
    <property type="entry name" value="rSAM_horseshoe"/>
</dbReference>
<dbReference type="RefSeq" id="WP_212695542.1">
    <property type="nucleotide sequence ID" value="NZ_CP058649.1"/>
</dbReference>
<dbReference type="Pfam" id="PF02310">
    <property type="entry name" value="B12-binding"/>
    <property type="match status" value="1"/>
</dbReference>
<keyword evidence="4" id="KW-0949">S-adenosyl-L-methionine</keyword>
<proteinExistence type="predicted"/>
<dbReference type="KEGG" id="vpy:HZI73_22195"/>
<dbReference type="SFLD" id="SFLDG01123">
    <property type="entry name" value="methyltransferase_(Class_B)"/>
    <property type="match status" value="1"/>
</dbReference>
<dbReference type="InterPro" id="IPR034466">
    <property type="entry name" value="Methyltransferase_Class_B"/>
</dbReference>
<name>A0A8J8MP75_9FIRM</name>
<reference evidence="10" key="1">
    <citation type="submission" date="2020-07" db="EMBL/GenBank/DDBJ databases">
        <title>Vallitalea pronyensis genome.</title>
        <authorList>
            <person name="Postec A."/>
        </authorList>
    </citation>
    <scope>NUCLEOTIDE SEQUENCE</scope>
    <source>
        <strain evidence="10">FatNI3</strain>
    </source>
</reference>
<feature type="domain" description="B12-binding" evidence="8">
    <location>
        <begin position="2"/>
        <end position="150"/>
    </location>
</feature>
<evidence type="ECO:0000256" key="4">
    <source>
        <dbReference type="ARBA" id="ARBA00022691"/>
    </source>
</evidence>
<organism evidence="10 11">
    <name type="scientific">Vallitalea pronyensis</name>
    <dbReference type="NCBI Taxonomy" id="1348613"/>
    <lineage>
        <taxon>Bacteria</taxon>
        <taxon>Bacillati</taxon>
        <taxon>Bacillota</taxon>
        <taxon>Clostridia</taxon>
        <taxon>Lachnospirales</taxon>
        <taxon>Vallitaleaceae</taxon>
        <taxon>Vallitalea</taxon>
    </lineage>
</organism>
<dbReference type="GO" id="GO:0051539">
    <property type="term" value="F:4 iron, 4 sulfur cluster binding"/>
    <property type="evidence" value="ECO:0007669"/>
    <property type="project" value="UniProtKB-KW"/>
</dbReference>
<sequence length="580" mass="67798">MDIIFVDAFQQSSVISFPIGINLLSTIVNANSNYTSQVISFPNLLAEKKVPDNILIEKNYETITKYILSKNPKIISFYTMGSSFFISLIIAKNIKTINAEIKIVFAGPHVSLCGPKTLETFDFIDVVAIGEGEQNVISIIDFFNGKEKIENVKGICYRKSNQIVFNEPTPLLDNLDDLPMLNLKMDNLPSTIPIETGRGCPYNCTFCCTKTFWKRKVRLKSTDRIINEIKHYMKKYGIRKFDFIHDLFTANKKNILEFCSKLVDLDMGIKWNCSARADTLDEEIIRLMARSGCSKILLGIETGSQRMQSVINKYLTISEVKNTIQLLDKYGIDMQVNFIYGLPTEKEEDLLESLKLIRFCVEEMLIQETTIHRCMCFPGTHIYLTEKDTLTFNEKNFYLFKFPAKNHIDFIKRYPDLFSNLFTLDSILLDKYFYLDIFVNYVYNYFAFRTPKTIKEIIAYYNNSLLEFYLDYESELERMAALLTRTVYYEDNLSDVREEMYRSLVLFIKNKMTDDFILELLKFEEEIMKTVLAENTKESQAKSFDYDMLLYYQSLKKKKEKCKLLFTVTKNKEVKIYRDI</sequence>
<keyword evidence="3" id="KW-0808">Transferase</keyword>
<keyword evidence="7" id="KW-0411">Iron-sulfur</keyword>
<dbReference type="AlphaFoldDB" id="A0A8J8MP75"/>
<dbReference type="InterPro" id="IPR051198">
    <property type="entry name" value="BchE-like"/>
</dbReference>
<dbReference type="EMBL" id="CP058649">
    <property type="protein sequence ID" value="QUI24843.1"/>
    <property type="molecule type" value="Genomic_DNA"/>
</dbReference>
<dbReference type="SUPFAM" id="SSF102114">
    <property type="entry name" value="Radical SAM enzymes"/>
    <property type="match status" value="1"/>
</dbReference>
<dbReference type="PROSITE" id="PS51918">
    <property type="entry name" value="RADICAL_SAM"/>
    <property type="match status" value="1"/>
</dbReference>
<dbReference type="SMART" id="SM00729">
    <property type="entry name" value="Elp3"/>
    <property type="match status" value="1"/>
</dbReference>
<evidence type="ECO:0000259" key="8">
    <source>
        <dbReference type="PROSITE" id="PS51332"/>
    </source>
</evidence>
<feature type="domain" description="Radical SAM core" evidence="9">
    <location>
        <begin position="186"/>
        <end position="412"/>
    </location>
</feature>
<evidence type="ECO:0000256" key="6">
    <source>
        <dbReference type="ARBA" id="ARBA00023004"/>
    </source>
</evidence>
<dbReference type="InterPro" id="IPR007197">
    <property type="entry name" value="rSAM"/>
</dbReference>
<evidence type="ECO:0000313" key="10">
    <source>
        <dbReference type="EMBL" id="QUI24843.1"/>
    </source>
</evidence>
<evidence type="ECO:0000259" key="9">
    <source>
        <dbReference type="PROSITE" id="PS51918"/>
    </source>
</evidence>
<evidence type="ECO:0000256" key="5">
    <source>
        <dbReference type="ARBA" id="ARBA00022723"/>
    </source>
</evidence>
<dbReference type="GO" id="GO:0031419">
    <property type="term" value="F:cobalamin binding"/>
    <property type="evidence" value="ECO:0007669"/>
    <property type="project" value="InterPro"/>
</dbReference>
<dbReference type="GO" id="GO:0003824">
    <property type="term" value="F:catalytic activity"/>
    <property type="evidence" value="ECO:0007669"/>
    <property type="project" value="InterPro"/>
</dbReference>
<dbReference type="SFLD" id="SFLDG01082">
    <property type="entry name" value="B12-binding_domain_containing"/>
    <property type="match status" value="1"/>
</dbReference>
<evidence type="ECO:0000256" key="2">
    <source>
        <dbReference type="ARBA" id="ARBA00022603"/>
    </source>
</evidence>
<keyword evidence="5" id="KW-0479">Metal-binding</keyword>
<evidence type="ECO:0000256" key="7">
    <source>
        <dbReference type="ARBA" id="ARBA00023014"/>
    </source>
</evidence>
<dbReference type="GO" id="GO:0046872">
    <property type="term" value="F:metal ion binding"/>
    <property type="evidence" value="ECO:0007669"/>
    <property type="project" value="UniProtKB-KW"/>
</dbReference>
<dbReference type="PANTHER" id="PTHR43409:SF7">
    <property type="entry name" value="BLL1977 PROTEIN"/>
    <property type="match status" value="1"/>
</dbReference>
<dbReference type="Proteomes" id="UP000683246">
    <property type="component" value="Chromosome"/>
</dbReference>
<dbReference type="CDD" id="cd01335">
    <property type="entry name" value="Radical_SAM"/>
    <property type="match status" value="1"/>
</dbReference>
<accession>A0A8J8MP75</accession>
<keyword evidence="2" id="KW-0489">Methyltransferase</keyword>
<dbReference type="Pfam" id="PF04055">
    <property type="entry name" value="Radical_SAM"/>
    <property type="match status" value="1"/>
</dbReference>
<comment type="cofactor">
    <cofactor evidence="1">
        <name>[4Fe-4S] cluster</name>
        <dbReference type="ChEBI" id="CHEBI:49883"/>
    </cofactor>
</comment>
<gene>
    <name evidence="10" type="ORF">HZI73_22195</name>
</gene>
<keyword evidence="6" id="KW-0408">Iron</keyword>
<protein>
    <submittedName>
        <fullName evidence="10">Radical SAM protein</fullName>
    </submittedName>
</protein>
<dbReference type="Gene3D" id="3.80.30.20">
    <property type="entry name" value="tm_1862 like domain"/>
    <property type="match status" value="1"/>
</dbReference>
<evidence type="ECO:0000256" key="1">
    <source>
        <dbReference type="ARBA" id="ARBA00001966"/>
    </source>
</evidence>